<reference evidence="1" key="1">
    <citation type="submission" date="2020-05" db="EMBL/GenBank/DDBJ databases">
        <authorList>
            <person name="Chiriac C."/>
            <person name="Salcher M."/>
            <person name="Ghai R."/>
            <person name="Kavagutti S V."/>
        </authorList>
    </citation>
    <scope>NUCLEOTIDE SEQUENCE</scope>
</reference>
<name>A0A6J6UC70_9ZZZZ</name>
<sequence>MSDPDQAKLGQLLTSVAQGDLISVGVVNIAGRGRSEDLSEAGIEAPDDIWNLTVESEIGWYVVLSQECDIVRDPAVEPCLVVCPVTLVDEARYRELRSGGYSPRDFPLPDEKLRSAVGKKKAEAFFPVANQRFVTSVLKDALLARDVRILRPLTGRQQQRLRAWAGMRYARTPHPDAAEEHVLGKAASIVAKHAREALTGGERTLQYKLVNATDTWLVRCSELTVTLCPVLTLDRAKAAGMLVKATGDLDALAVAAASRKLANEISAAITRDSGYRVNVEARTWESMTAGEFTDFALWVWEDQPDPLLDENPNAGGE</sequence>
<accession>A0A6J6UC70</accession>
<organism evidence="1">
    <name type="scientific">freshwater metagenome</name>
    <dbReference type="NCBI Taxonomy" id="449393"/>
    <lineage>
        <taxon>unclassified sequences</taxon>
        <taxon>metagenomes</taxon>
        <taxon>ecological metagenomes</taxon>
    </lineage>
</organism>
<proteinExistence type="predicted"/>
<evidence type="ECO:0000313" key="1">
    <source>
        <dbReference type="EMBL" id="CAB4757412.1"/>
    </source>
</evidence>
<dbReference type="AlphaFoldDB" id="A0A6J6UC70"/>
<protein>
    <submittedName>
        <fullName evidence="1">Unannotated protein</fullName>
    </submittedName>
</protein>
<gene>
    <name evidence="1" type="ORF">UFOPK2810_01152</name>
</gene>
<dbReference type="EMBL" id="CAEZYZ010000198">
    <property type="protein sequence ID" value="CAB4757412.1"/>
    <property type="molecule type" value="Genomic_DNA"/>
</dbReference>